<evidence type="ECO:0000313" key="1">
    <source>
        <dbReference type="EMBL" id="OGZ27112.1"/>
    </source>
</evidence>
<gene>
    <name evidence="1" type="ORF">A2365_00380</name>
</gene>
<protein>
    <recommendedName>
        <fullName evidence="3">SPOR domain-containing protein</fullName>
    </recommendedName>
</protein>
<dbReference type="AlphaFoldDB" id="A0A1G2ENK6"/>
<sequence>MKMVIIGFFLDFEEATLLQKLLQGEGIYCQIVKEGKYWNALVEDKESKKSREIISENSSP</sequence>
<name>A0A1G2ENK6_9BACT</name>
<comment type="caution">
    <text evidence="1">The sequence shown here is derived from an EMBL/GenBank/DDBJ whole genome shotgun (WGS) entry which is preliminary data.</text>
</comment>
<proteinExistence type="predicted"/>
<organism evidence="1 2">
    <name type="scientific">Candidatus Nealsonbacteria bacterium RIFOXYB1_FULL_40_15</name>
    <dbReference type="NCBI Taxonomy" id="1801677"/>
    <lineage>
        <taxon>Bacteria</taxon>
        <taxon>Candidatus Nealsoniibacteriota</taxon>
    </lineage>
</organism>
<evidence type="ECO:0008006" key="3">
    <source>
        <dbReference type="Google" id="ProtNLM"/>
    </source>
</evidence>
<reference evidence="1 2" key="1">
    <citation type="journal article" date="2016" name="Nat. Commun.">
        <title>Thousands of microbial genomes shed light on interconnected biogeochemical processes in an aquifer system.</title>
        <authorList>
            <person name="Anantharaman K."/>
            <person name="Brown C.T."/>
            <person name="Hug L.A."/>
            <person name="Sharon I."/>
            <person name="Castelle C.J."/>
            <person name="Probst A.J."/>
            <person name="Thomas B.C."/>
            <person name="Singh A."/>
            <person name="Wilkins M.J."/>
            <person name="Karaoz U."/>
            <person name="Brodie E.L."/>
            <person name="Williams K.H."/>
            <person name="Hubbard S.S."/>
            <person name="Banfield J.F."/>
        </authorList>
    </citation>
    <scope>NUCLEOTIDE SEQUENCE [LARGE SCALE GENOMIC DNA]</scope>
</reference>
<accession>A0A1G2ENK6</accession>
<dbReference type="EMBL" id="MHMM01000010">
    <property type="protein sequence ID" value="OGZ27112.1"/>
    <property type="molecule type" value="Genomic_DNA"/>
</dbReference>
<dbReference type="Proteomes" id="UP000177740">
    <property type="component" value="Unassembled WGS sequence"/>
</dbReference>
<evidence type="ECO:0000313" key="2">
    <source>
        <dbReference type="Proteomes" id="UP000177740"/>
    </source>
</evidence>